<organism evidence="2 3">
    <name type="scientific">Deinococcus rubellus</name>
    <dbReference type="NCBI Taxonomy" id="1889240"/>
    <lineage>
        <taxon>Bacteria</taxon>
        <taxon>Thermotogati</taxon>
        <taxon>Deinococcota</taxon>
        <taxon>Deinococci</taxon>
        <taxon>Deinococcales</taxon>
        <taxon>Deinococcaceae</taxon>
        <taxon>Deinococcus</taxon>
    </lineage>
</organism>
<keyword evidence="3" id="KW-1185">Reference proteome</keyword>
<dbReference type="EMBL" id="CP104213">
    <property type="protein sequence ID" value="UWX65331.1"/>
    <property type="molecule type" value="Genomic_DNA"/>
</dbReference>
<dbReference type="RefSeq" id="WP_260561584.1">
    <property type="nucleotide sequence ID" value="NZ_BAABEC010000183.1"/>
</dbReference>
<evidence type="ECO:0000313" key="3">
    <source>
        <dbReference type="Proteomes" id="UP001060261"/>
    </source>
</evidence>
<reference evidence="2" key="1">
    <citation type="submission" date="2022-09" db="EMBL/GenBank/DDBJ databases">
        <title>genome sequence of Deinococcus rubellus.</title>
        <authorList>
            <person name="Srinivasan S."/>
        </authorList>
    </citation>
    <scope>NUCLEOTIDE SEQUENCE</scope>
    <source>
        <strain evidence="2">Ant6</strain>
    </source>
</reference>
<sequence>MTDITALKGVQASILALNETLEERVVQRTAQIQELNEELETFVQSTMLALDTPLRHIGSFAALLRQKLPQTQDPPTDHTQSTTKWWGPPNGCRCWPQPSPSISDWGGSGRGSFR</sequence>
<evidence type="ECO:0000313" key="2">
    <source>
        <dbReference type="EMBL" id="UWX65331.1"/>
    </source>
</evidence>
<evidence type="ECO:0000256" key="1">
    <source>
        <dbReference type="SAM" id="MobiDB-lite"/>
    </source>
</evidence>
<gene>
    <name evidence="2" type="ORF">N0D28_06670</name>
</gene>
<accession>A0ABY5YMI6</accession>
<feature type="region of interest" description="Disordered" evidence="1">
    <location>
        <begin position="70"/>
        <end position="114"/>
    </location>
</feature>
<feature type="compositionally biased region" description="Polar residues" evidence="1">
    <location>
        <begin position="70"/>
        <end position="84"/>
    </location>
</feature>
<protein>
    <submittedName>
        <fullName evidence="2">Uncharacterized protein</fullName>
    </submittedName>
</protein>
<proteinExistence type="predicted"/>
<dbReference type="Proteomes" id="UP001060261">
    <property type="component" value="Chromosome"/>
</dbReference>
<name>A0ABY5YMI6_9DEIO</name>